<keyword evidence="2" id="KW-1185">Reference proteome</keyword>
<feature type="non-terminal residue" evidence="1">
    <location>
        <position position="77"/>
    </location>
</feature>
<reference evidence="1" key="1">
    <citation type="submission" date="2022-03" db="EMBL/GenBank/DDBJ databases">
        <authorList>
            <person name="Martin H S."/>
        </authorList>
    </citation>
    <scope>NUCLEOTIDE SEQUENCE</scope>
</reference>
<accession>A0ABN8IPG2</accession>
<gene>
    <name evidence="1" type="ORF">IPOD504_LOCUS11594</name>
</gene>
<organism evidence="1 2">
    <name type="scientific">Iphiclides podalirius</name>
    <name type="common">scarce swallowtail</name>
    <dbReference type="NCBI Taxonomy" id="110791"/>
    <lineage>
        <taxon>Eukaryota</taxon>
        <taxon>Metazoa</taxon>
        <taxon>Ecdysozoa</taxon>
        <taxon>Arthropoda</taxon>
        <taxon>Hexapoda</taxon>
        <taxon>Insecta</taxon>
        <taxon>Pterygota</taxon>
        <taxon>Neoptera</taxon>
        <taxon>Endopterygota</taxon>
        <taxon>Lepidoptera</taxon>
        <taxon>Glossata</taxon>
        <taxon>Ditrysia</taxon>
        <taxon>Papilionoidea</taxon>
        <taxon>Papilionidae</taxon>
        <taxon>Papilioninae</taxon>
        <taxon>Iphiclides</taxon>
    </lineage>
</organism>
<evidence type="ECO:0000313" key="1">
    <source>
        <dbReference type="EMBL" id="CAH2061960.1"/>
    </source>
</evidence>
<protein>
    <submittedName>
        <fullName evidence="1">Uncharacterized protein</fullName>
    </submittedName>
</protein>
<dbReference type="EMBL" id="OW152840">
    <property type="protein sequence ID" value="CAH2061960.1"/>
    <property type="molecule type" value="Genomic_DNA"/>
</dbReference>
<dbReference type="Proteomes" id="UP000837857">
    <property type="component" value="Chromosome 28"/>
</dbReference>
<evidence type="ECO:0000313" key="2">
    <source>
        <dbReference type="Proteomes" id="UP000837857"/>
    </source>
</evidence>
<proteinExistence type="predicted"/>
<name>A0ABN8IPG2_9NEOP</name>
<sequence length="77" mass="8959">MLISVLPESQQTPDTVCIGKYFVCFRTLKVKDVPKKMKMMHRPKGLKKSEDIQLLGTNKYNNNDVFYQVKPEFYVGT</sequence>